<evidence type="ECO:0000256" key="2">
    <source>
        <dbReference type="SAM" id="SignalP"/>
    </source>
</evidence>
<feature type="region of interest" description="Disordered" evidence="1">
    <location>
        <begin position="24"/>
        <end position="68"/>
    </location>
</feature>
<protein>
    <submittedName>
        <fullName evidence="3">Uncharacterized protein</fullName>
    </submittedName>
</protein>
<feature type="signal peptide" evidence="2">
    <location>
        <begin position="1"/>
        <end position="22"/>
    </location>
</feature>
<keyword evidence="2" id="KW-0732">Signal</keyword>
<feature type="compositionally biased region" description="Basic residues" evidence="1">
    <location>
        <begin position="37"/>
        <end position="46"/>
    </location>
</feature>
<feature type="region of interest" description="Disordered" evidence="1">
    <location>
        <begin position="84"/>
        <end position="112"/>
    </location>
</feature>
<dbReference type="AlphaFoldDB" id="A0AAW1RAE4"/>
<accession>A0AAW1RAE4</accession>
<evidence type="ECO:0000313" key="4">
    <source>
        <dbReference type="Proteomes" id="UP001489004"/>
    </source>
</evidence>
<dbReference type="Proteomes" id="UP001489004">
    <property type="component" value="Unassembled WGS sequence"/>
</dbReference>
<evidence type="ECO:0000256" key="1">
    <source>
        <dbReference type="SAM" id="MobiDB-lite"/>
    </source>
</evidence>
<proteinExistence type="predicted"/>
<reference evidence="3 4" key="1">
    <citation type="journal article" date="2024" name="Nat. Commun.">
        <title>Phylogenomics reveals the evolutionary origins of lichenization in chlorophyte algae.</title>
        <authorList>
            <person name="Puginier C."/>
            <person name="Libourel C."/>
            <person name="Otte J."/>
            <person name="Skaloud P."/>
            <person name="Haon M."/>
            <person name="Grisel S."/>
            <person name="Petersen M."/>
            <person name="Berrin J.G."/>
            <person name="Delaux P.M."/>
            <person name="Dal Grande F."/>
            <person name="Keller J."/>
        </authorList>
    </citation>
    <scope>NUCLEOTIDE SEQUENCE [LARGE SCALE GENOMIC DNA]</scope>
    <source>
        <strain evidence="3 4">SAG 2043</strain>
    </source>
</reference>
<feature type="compositionally biased region" description="Polar residues" evidence="1">
    <location>
        <begin position="84"/>
        <end position="99"/>
    </location>
</feature>
<feature type="chain" id="PRO_5043620862" evidence="2">
    <location>
        <begin position="23"/>
        <end position="325"/>
    </location>
</feature>
<dbReference type="EMBL" id="JALJOR010000001">
    <property type="protein sequence ID" value="KAK9830540.1"/>
    <property type="molecule type" value="Genomic_DNA"/>
</dbReference>
<gene>
    <name evidence="3" type="ORF">WJX72_012351</name>
</gene>
<sequence length="325" mass="33737">MQPVLVIGGICVVVYTADTCQAAPPPKAATHAAAKSPSKKGPRVHQARAEADRQATGATTVDLAGEATPTRTSVDQLIGIGQASATASEQAQPQSSTAWPITPPGSPVLDDARLPHVCGAQHDAADSNPQVLTETAESMLCGELDVDAEVKAMLLRILMVCVEPPTAVPRILAGVRQALIFLASLVKDPLVLANSLPERDAGFVELFGTLKGPYTPAEKQAAAAVLSDMLRLGPIIQNIVMQSPNIGLSGLIDAWGGSESFSNAVGSRAFSSCVVITPQDDAASDTSEEPLRAEHTEGCMYATAALASALLDAQRQHGPPAREQD</sequence>
<comment type="caution">
    <text evidence="3">The sequence shown here is derived from an EMBL/GenBank/DDBJ whole genome shotgun (WGS) entry which is preliminary data.</text>
</comment>
<name>A0AAW1RAE4_9CHLO</name>
<evidence type="ECO:0000313" key="3">
    <source>
        <dbReference type="EMBL" id="KAK9830540.1"/>
    </source>
</evidence>
<keyword evidence="4" id="KW-1185">Reference proteome</keyword>
<organism evidence="3 4">
    <name type="scientific">[Myrmecia] bisecta</name>
    <dbReference type="NCBI Taxonomy" id="41462"/>
    <lineage>
        <taxon>Eukaryota</taxon>
        <taxon>Viridiplantae</taxon>
        <taxon>Chlorophyta</taxon>
        <taxon>core chlorophytes</taxon>
        <taxon>Trebouxiophyceae</taxon>
        <taxon>Trebouxiales</taxon>
        <taxon>Trebouxiaceae</taxon>
        <taxon>Myrmecia</taxon>
    </lineage>
</organism>